<accession>A0AAD5W0K7</accession>
<feature type="domain" description="Nephrocystin 3-like N-terminal" evidence="2">
    <location>
        <begin position="88"/>
        <end position="219"/>
    </location>
</feature>
<dbReference type="InterPro" id="IPR027417">
    <property type="entry name" value="P-loop_NTPase"/>
</dbReference>
<sequence>MPYFVNTRCPNLGSNNVFIDVQNIIGIRNNTSIDIYNLNSGTHLGINRLEEFTLKQALCDSSDREHPRCFEGTRIAYRDQIMGWAKGQWRSHNARVMWMDGPAGVGKSSVAQTWADEMEGLLSATFFFFCANGWNEAIKLFPTIAYQLAIKYGSYRAALDSAITRDPLILDKSLSVQFQVLIVQPILESSPEDQNAMADTVIVIDGFDECAALNETLDSSQTQVQIIDIITTSALNDTSPFLWGVFSRPEMHILAALQATPAVDVTWRLTLPLKALKADEDIKAYLENAFETIRWKYPSIPPSWPSEESLTQLVAQADGLFIYSTSVTRFIEQNNEGSRLGPKEWLQLLLEPEQGMHAKLSKVDQLYILIMDQIPEHTLPNTLLILYAYHYLRTQRPIWSTVPILSSLLGFSQPTFDDAISPLRAILQEYSNGDHKLLRFYHTSFTDFLADSARCQARYYIRTNKIWAQFFSACVDILCLPLPSVSGRHSIHDDFNNQEQKEIVVRQAAFYTLFDLPYQVDYFNLCEHSDILEKMTQIDWNLHTNVYEAYSGYLAIGAPGLSDPKM</sequence>
<evidence type="ECO:0000259" key="2">
    <source>
        <dbReference type="Pfam" id="PF24883"/>
    </source>
</evidence>
<dbReference type="EMBL" id="JANIEX010000129">
    <property type="protein sequence ID" value="KAJ3572751.1"/>
    <property type="molecule type" value="Genomic_DNA"/>
</dbReference>
<evidence type="ECO:0000313" key="4">
    <source>
        <dbReference type="Proteomes" id="UP001213000"/>
    </source>
</evidence>
<dbReference type="Gene3D" id="3.40.50.300">
    <property type="entry name" value="P-loop containing nucleotide triphosphate hydrolases"/>
    <property type="match status" value="1"/>
</dbReference>
<evidence type="ECO:0000256" key="1">
    <source>
        <dbReference type="ARBA" id="ARBA00022737"/>
    </source>
</evidence>
<organism evidence="3 4">
    <name type="scientific">Leucocoprinus birnbaumii</name>
    <dbReference type="NCBI Taxonomy" id="56174"/>
    <lineage>
        <taxon>Eukaryota</taxon>
        <taxon>Fungi</taxon>
        <taxon>Dikarya</taxon>
        <taxon>Basidiomycota</taxon>
        <taxon>Agaricomycotina</taxon>
        <taxon>Agaricomycetes</taxon>
        <taxon>Agaricomycetidae</taxon>
        <taxon>Agaricales</taxon>
        <taxon>Agaricineae</taxon>
        <taxon>Agaricaceae</taxon>
        <taxon>Leucocoprinus</taxon>
    </lineage>
</organism>
<dbReference type="AlphaFoldDB" id="A0AAD5W0K7"/>
<gene>
    <name evidence="3" type="ORF">NP233_g2866</name>
</gene>
<protein>
    <recommendedName>
        <fullName evidence="2">Nephrocystin 3-like N-terminal domain-containing protein</fullName>
    </recommendedName>
</protein>
<dbReference type="PANTHER" id="PTHR10039:SF14">
    <property type="entry name" value="NACHT DOMAIN-CONTAINING PROTEIN"/>
    <property type="match status" value="1"/>
</dbReference>
<keyword evidence="4" id="KW-1185">Reference proteome</keyword>
<keyword evidence="1" id="KW-0677">Repeat</keyword>
<dbReference type="Pfam" id="PF24883">
    <property type="entry name" value="NPHP3_N"/>
    <property type="match status" value="1"/>
</dbReference>
<name>A0AAD5W0K7_9AGAR</name>
<reference evidence="3" key="1">
    <citation type="submission" date="2022-07" db="EMBL/GenBank/DDBJ databases">
        <title>Genome Sequence of Leucocoprinus birnbaumii.</title>
        <authorList>
            <person name="Buettner E."/>
        </authorList>
    </citation>
    <scope>NUCLEOTIDE SEQUENCE</scope>
    <source>
        <strain evidence="3">VT141</strain>
    </source>
</reference>
<proteinExistence type="predicted"/>
<evidence type="ECO:0000313" key="3">
    <source>
        <dbReference type="EMBL" id="KAJ3572751.1"/>
    </source>
</evidence>
<dbReference type="SUPFAM" id="SSF52540">
    <property type="entry name" value="P-loop containing nucleoside triphosphate hydrolases"/>
    <property type="match status" value="1"/>
</dbReference>
<dbReference type="PANTHER" id="PTHR10039">
    <property type="entry name" value="AMELOGENIN"/>
    <property type="match status" value="1"/>
</dbReference>
<dbReference type="Proteomes" id="UP001213000">
    <property type="component" value="Unassembled WGS sequence"/>
</dbReference>
<comment type="caution">
    <text evidence="3">The sequence shown here is derived from an EMBL/GenBank/DDBJ whole genome shotgun (WGS) entry which is preliminary data.</text>
</comment>
<dbReference type="InterPro" id="IPR056884">
    <property type="entry name" value="NPHP3-like_N"/>
</dbReference>